<keyword evidence="4 5" id="KW-0472">Membrane</keyword>
<feature type="transmembrane region" description="Helical" evidence="5">
    <location>
        <begin position="48"/>
        <end position="66"/>
    </location>
</feature>
<dbReference type="Pfam" id="PF04193">
    <property type="entry name" value="PQ-loop"/>
    <property type="match status" value="1"/>
</dbReference>
<name>A0A6C0BWT9_9ZZZZ</name>
<dbReference type="InterPro" id="IPR006603">
    <property type="entry name" value="PQ-loop_rpt"/>
</dbReference>
<evidence type="ECO:0000256" key="3">
    <source>
        <dbReference type="ARBA" id="ARBA00022989"/>
    </source>
</evidence>
<protein>
    <recommendedName>
        <fullName evidence="7">PQ-loop repeat-containing protein</fullName>
    </recommendedName>
</protein>
<dbReference type="AlphaFoldDB" id="A0A6C0BWT9"/>
<evidence type="ECO:0000256" key="5">
    <source>
        <dbReference type="SAM" id="Phobius"/>
    </source>
</evidence>
<dbReference type="GO" id="GO:0016020">
    <property type="term" value="C:membrane"/>
    <property type="evidence" value="ECO:0007669"/>
    <property type="project" value="UniProtKB-SubCell"/>
</dbReference>
<sequence length="121" mass="14052">MKFELLDSNVPLGMNVMLVIANVINLIYNIPQMVKTYQTKSTRDFSGWFLSLRVIGNAIWLVYSIYLSNLLMLINNVVTVIASVFVGYYKVREMVADYKEKQNKRQITDDDEQMIMELSEV</sequence>
<evidence type="ECO:0000256" key="2">
    <source>
        <dbReference type="ARBA" id="ARBA00022692"/>
    </source>
</evidence>
<evidence type="ECO:0000313" key="6">
    <source>
        <dbReference type="EMBL" id="QHS95733.1"/>
    </source>
</evidence>
<keyword evidence="2 5" id="KW-0812">Transmembrane</keyword>
<feature type="transmembrane region" description="Helical" evidence="5">
    <location>
        <begin position="72"/>
        <end position="91"/>
    </location>
</feature>
<dbReference type="EMBL" id="MN739256">
    <property type="protein sequence ID" value="QHS95733.1"/>
    <property type="molecule type" value="Genomic_DNA"/>
</dbReference>
<reference evidence="6" key="1">
    <citation type="journal article" date="2020" name="Nature">
        <title>Giant virus diversity and host interactions through global metagenomics.</title>
        <authorList>
            <person name="Schulz F."/>
            <person name="Roux S."/>
            <person name="Paez-Espino D."/>
            <person name="Jungbluth S."/>
            <person name="Walsh D.A."/>
            <person name="Denef V.J."/>
            <person name="McMahon K.D."/>
            <person name="Konstantinidis K.T."/>
            <person name="Eloe-Fadrosh E.A."/>
            <person name="Kyrpides N.C."/>
            <person name="Woyke T."/>
        </authorList>
    </citation>
    <scope>NUCLEOTIDE SEQUENCE</scope>
    <source>
        <strain evidence="6">GVMAG-M-3300018868-6</strain>
    </source>
</reference>
<accession>A0A6C0BWT9</accession>
<evidence type="ECO:0008006" key="7">
    <source>
        <dbReference type="Google" id="ProtNLM"/>
    </source>
</evidence>
<proteinExistence type="predicted"/>
<dbReference type="Gene3D" id="1.20.1280.290">
    <property type="match status" value="1"/>
</dbReference>
<organism evidence="6">
    <name type="scientific">viral metagenome</name>
    <dbReference type="NCBI Taxonomy" id="1070528"/>
    <lineage>
        <taxon>unclassified sequences</taxon>
        <taxon>metagenomes</taxon>
        <taxon>organismal metagenomes</taxon>
    </lineage>
</organism>
<evidence type="ECO:0000256" key="4">
    <source>
        <dbReference type="ARBA" id="ARBA00023136"/>
    </source>
</evidence>
<keyword evidence="3 5" id="KW-1133">Transmembrane helix</keyword>
<evidence type="ECO:0000256" key="1">
    <source>
        <dbReference type="ARBA" id="ARBA00004141"/>
    </source>
</evidence>
<comment type="subcellular location">
    <subcellularLocation>
        <location evidence="1">Membrane</location>
        <topology evidence="1">Multi-pass membrane protein</topology>
    </subcellularLocation>
</comment>
<feature type="transmembrane region" description="Helical" evidence="5">
    <location>
        <begin position="12"/>
        <end position="28"/>
    </location>
</feature>